<evidence type="ECO:0000313" key="1">
    <source>
        <dbReference type="EMBL" id="KZV21406.1"/>
    </source>
</evidence>
<keyword evidence="1" id="KW-0808">Transferase</keyword>
<evidence type="ECO:0000313" key="2">
    <source>
        <dbReference type="Proteomes" id="UP000250235"/>
    </source>
</evidence>
<accession>A0A2Z7AIN3</accession>
<proteinExistence type="predicted"/>
<sequence length="88" mass="10153">MIERLRDKQIKLEQRRTEQIISDKTSSMHLIEKTWRYPNWNSKGMSKLEQLKISTLEQCADARVVTTEEIQSAGITKLVHQPCTGAVP</sequence>
<dbReference type="AlphaFoldDB" id="A0A2Z7AIN3"/>
<keyword evidence="1" id="KW-0418">Kinase</keyword>
<name>A0A2Z7AIN3_9LAMI</name>
<gene>
    <name evidence="1" type="ORF">F511_18572</name>
</gene>
<protein>
    <submittedName>
        <fullName evidence="1">Diacylglycerol kinase (ISS)</fullName>
    </submittedName>
</protein>
<keyword evidence="2" id="KW-1185">Reference proteome</keyword>
<dbReference type="GO" id="GO:0016301">
    <property type="term" value="F:kinase activity"/>
    <property type="evidence" value="ECO:0007669"/>
    <property type="project" value="UniProtKB-KW"/>
</dbReference>
<organism evidence="1 2">
    <name type="scientific">Dorcoceras hygrometricum</name>
    <dbReference type="NCBI Taxonomy" id="472368"/>
    <lineage>
        <taxon>Eukaryota</taxon>
        <taxon>Viridiplantae</taxon>
        <taxon>Streptophyta</taxon>
        <taxon>Embryophyta</taxon>
        <taxon>Tracheophyta</taxon>
        <taxon>Spermatophyta</taxon>
        <taxon>Magnoliopsida</taxon>
        <taxon>eudicotyledons</taxon>
        <taxon>Gunneridae</taxon>
        <taxon>Pentapetalae</taxon>
        <taxon>asterids</taxon>
        <taxon>lamiids</taxon>
        <taxon>Lamiales</taxon>
        <taxon>Gesneriaceae</taxon>
        <taxon>Didymocarpoideae</taxon>
        <taxon>Trichosporeae</taxon>
        <taxon>Loxocarpinae</taxon>
        <taxon>Dorcoceras</taxon>
    </lineage>
</organism>
<dbReference type="Proteomes" id="UP000250235">
    <property type="component" value="Unassembled WGS sequence"/>
</dbReference>
<dbReference type="EMBL" id="KV014895">
    <property type="protein sequence ID" value="KZV21406.1"/>
    <property type="molecule type" value="Genomic_DNA"/>
</dbReference>
<reference evidence="1 2" key="1">
    <citation type="journal article" date="2015" name="Proc. Natl. Acad. Sci. U.S.A.">
        <title>The resurrection genome of Boea hygrometrica: A blueprint for survival of dehydration.</title>
        <authorList>
            <person name="Xiao L."/>
            <person name="Yang G."/>
            <person name="Zhang L."/>
            <person name="Yang X."/>
            <person name="Zhao S."/>
            <person name="Ji Z."/>
            <person name="Zhou Q."/>
            <person name="Hu M."/>
            <person name="Wang Y."/>
            <person name="Chen M."/>
            <person name="Xu Y."/>
            <person name="Jin H."/>
            <person name="Xiao X."/>
            <person name="Hu G."/>
            <person name="Bao F."/>
            <person name="Hu Y."/>
            <person name="Wan P."/>
            <person name="Li L."/>
            <person name="Deng X."/>
            <person name="Kuang T."/>
            <person name="Xiang C."/>
            <person name="Zhu J.K."/>
            <person name="Oliver M.J."/>
            <person name="He Y."/>
        </authorList>
    </citation>
    <scope>NUCLEOTIDE SEQUENCE [LARGE SCALE GENOMIC DNA]</scope>
    <source>
        <strain evidence="2">cv. XS01</strain>
    </source>
</reference>